<proteinExistence type="predicted"/>
<feature type="region of interest" description="Disordered" evidence="1">
    <location>
        <begin position="1"/>
        <end position="24"/>
    </location>
</feature>
<feature type="region of interest" description="Disordered" evidence="1">
    <location>
        <begin position="71"/>
        <end position="90"/>
    </location>
</feature>
<dbReference type="AlphaFoldDB" id="A0A7S2SWH4"/>
<accession>A0A7S2SWH4</accession>
<name>A0A7S2SWH4_9CHLO</name>
<organism evidence="2">
    <name type="scientific">Chloropicon primus</name>
    <dbReference type="NCBI Taxonomy" id="1764295"/>
    <lineage>
        <taxon>Eukaryota</taxon>
        <taxon>Viridiplantae</taxon>
        <taxon>Chlorophyta</taxon>
        <taxon>Chloropicophyceae</taxon>
        <taxon>Chloropicales</taxon>
        <taxon>Chloropicaceae</taxon>
        <taxon>Chloropicon</taxon>
    </lineage>
</organism>
<reference evidence="2" key="1">
    <citation type="submission" date="2021-01" db="EMBL/GenBank/DDBJ databases">
        <authorList>
            <person name="Corre E."/>
            <person name="Pelletier E."/>
            <person name="Niang G."/>
            <person name="Scheremetjew M."/>
            <person name="Finn R."/>
            <person name="Kale V."/>
            <person name="Holt S."/>
            <person name="Cochrane G."/>
            <person name="Meng A."/>
            <person name="Brown T."/>
            <person name="Cohen L."/>
        </authorList>
    </citation>
    <scope>NUCLEOTIDE SEQUENCE</scope>
    <source>
        <strain evidence="2">CCMP1205</strain>
    </source>
</reference>
<gene>
    <name evidence="2" type="ORF">CPRI1469_LOCUS357</name>
</gene>
<sequence>MAAALDNENPLVRERETVVRRKDEGANRGALLGNYLGDGAYAATLQEEEGSDEREPIDSIEVFEHIRDIADPGKQGKEGEGSLLVETGPSPRLRTTTTFCSQRRGLEADGALCFSVSLSLFAVLLRSSRWTRAPVLPGAVGDRVARGHQGGRREGRHRRLLHADRGALLHGDFDRFVHTGKDHASVAVKIQG</sequence>
<evidence type="ECO:0000313" key="2">
    <source>
        <dbReference type="EMBL" id="CAD9711518.1"/>
    </source>
</evidence>
<protein>
    <submittedName>
        <fullName evidence="2">Uncharacterized protein</fullName>
    </submittedName>
</protein>
<feature type="compositionally biased region" description="Basic and acidic residues" evidence="1">
    <location>
        <begin position="71"/>
        <end position="80"/>
    </location>
</feature>
<evidence type="ECO:0000256" key="1">
    <source>
        <dbReference type="SAM" id="MobiDB-lite"/>
    </source>
</evidence>
<dbReference type="EMBL" id="HBHL01000533">
    <property type="protein sequence ID" value="CAD9711518.1"/>
    <property type="molecule type" value="Transcribed_RNA"/>
</dbReference>
<feature type="compositionally biased region" description="Basic and acidic residues" evidence="1">
    <location>
        <begin position="11"/>
        <end position="24"/>
    </location>
</feature>